<dbReference type="SUPFAM" id="SSF56935">
    <property type="entry name" value="Porins"/>
    <property type="match status" value="1"/>
</dbReference>
<dbReference type="InterPro" id="IPR037066">
    <property type="entry name" value="Plug_dom_sf"/>
</dbReference>
<reference evidence="16" key="1">
    <citation type="submission" date="2022-07" db="EMBL/GenBank/DDBJ databases">
        <title>Sphingomonas sp. nov., a novel bacterium isolated from the north slope of the Mount Everest.</title>
        <authorList>
            <person name="Cui X."/>
            <person name="Liu Y."/>
        </authorList>
    </citation>
    <scope>NUCLEOTIDE SEQUENCE</scope>
    <source>
        <strain evidence="16">S5-59</strain>
    </source>
</reference>
<evidence type="ECO:0000256" key="4">
    <source>
        <dbReference type="ARBA" id="ARBA00022692"/>
    </source>
</evidence>
<dbReference type="Gene3D" id="2.40.170.20">
    <property type="entry name" value="TonB-dependent receptor, beta-barrel domain"/>
    <property type="match status" value="1"/>
</dbReference>
<dbReference type="InterPro" id="IPR036942">
    <property type="entry name" value="Beta-barrel_TonB_sf"/>
</dbReference>
<dbReference type="Proteomes" id="UP001058533">
    <property type="component" value="Chromosome"/>
</dbReference>
<keyword evidence="7 9" id="KW-0472">Membrane</keyword>
<dbReference type="EMBL" id="CP101740">
    <property type="protein sequence ID" value="UUL81552.1"/>
    <property type="molecule type" value="Genomic_DNA"/>
</dbReference>
<evidence type="ECO:0000313" key="16">
    <source>
        <dbReference type="EMBL" id="UUL81552.1"/>
    </source>
</evidence>
<feature type="signal peptide" evidence="13">
    <location>
        <begin position="1"/>
        <end position="27"/>
    </location>
</feature>
<evidence type="ECO:0000313" key="17">
    <source>
        <dbReference type="Proteomes" id="UP001058533"/>
    </source>
</evidence>
<sequence>MKKLTRQRLLASTLMIGATVVAAPAFAQVAPQSTETVTEQPNTGSPTENVQDEAAITGQDIVVTGSLIRNPNLIASNPVSVIGADEIDLQQANVAEELLRELPGVVPSVGSAVNNGNGGASFVNLRGLGSNRNLVLLDGVRLVPGTLQGQFDLNNVPLALVQRVDVLTGGASTTYGADAISGVVNFITRTDFAGIDLNLSNQIAEQGDGAIFRADLTVGANFDDGRGNAVLSIGYQQADPVFQGDRAISRFQVDSFTGGVGGSGTSVPSRFTGVNPTGADSITSGCGAAGQIACNAVQGNRQVNAAGNAFRPTAAFTPFNFNPDNIFQTPFERYNIYAAANYQISDNVEVYNRAIFSKNTVSTIIAPSGAFAVPVTVGLNNPFLSGAQRSAFCGFDTNSAVGYTPRFTAAECAAAATATGRTDPNYREVTGVQLSRRATEVGPRVSEFTTTFFDYRAGVRGDITSNIGYDLFGSYGESENFQLIQGYTLNSRVQQSLLVNRDPATGTVTCQNDANGCVPVNFFGPEGSITPDTIDFLTGNSSVLVRTTQAQARGTISGDFGFASPLATENIGFAVGGEYRKYTASQQSDSLSQSGDLGGAGGAAPNIDGGYDVYEAVGELIVPLVADRPFFNLLQVEGGVRYSSYTVDAVGDPSYNTTTWKVGGQWEPFDGIKFRGNYSRAVRAPNIGELFSPVNTTLTNLADDPCANLTDAGIPIGGRAIPTGVLRDVCIAQGAPAASIGQIAVPTSGQAQSTGGGNVNLLPEESDSWSAGAVFTPTFLPGFSASIDYYHIVVDGAVSSPTPDDVVSACFDALSVTNPACLAIRRNPIDGSLSGDPSTTLGLPITLSNLGFIKTDGVDLTANYTRDFGIFGLSLGFNGNWTNRSQFNANASSDDSILRECVGLYSANCASIQPEFSWSQRTTLSFDDVDVSLLWRHIDRVDYEFADSVDDAAFAGTIDEPAGTYDFNTIEPYDYFDLTVRYAVTENFTFSVAAMNMFDKQPPLVGNTIGSTAYNSGNTYPSTYDAVGRRFSASARIRF</sequence>
<dbReference type="InterPro" id="IPR039426">
    <property type="entry name" value="TonB-dep_rcpt-like"/>
</dbReference>
<comment type="similarity">
    <text evidence="9 11">Belongs to the TonB-dependent receptor family.</text>
</comment>
<feature type="domain" description="TonB-dependent receptor plug" evidence="15">
    <location>
        <begin position="76"/>
        <end position="183"/>
    </location>
</feature>
<evidence type="ECO:0000256" key="11">
    <source>
        <dbReference type="RuleBase" id="RU003357"/>
    </source>
</evidence>
<evidence type="ECO:0000259" key="14">
    <source>
        <dbReference type="Pfam" id="PF00593"/>
    </source>
</evidence>
<evidence type="ECO:0000256" key="7">
    <source>
        <dbReference type="ARBA" id="ARBA00023136"/>
    </source>
</evidence>
<comment type="subcellular location">
    <subcellularLocation>
        <location evidence="1 9">Cell outer membrane</location>
        <topology evidence="1 9">Multi-pass membrane protein</topology>
    </subcellularLocation>
</comment>
<accession>A0ABY5L437</accession>
<evidence type="ECO:0000256" key="6">
    <source>
        <dbReference type="ARBA" id="ARBA00023077"/>
    </source>
</evidence>
<dbReference type="RefSeq" id="WP_256505240.1">
    <property type="nucleotide sequence ID" value="NZ_CP101740.1"/>
</dbReference>
<keyword evidence="2 9" id="KW-0813">Transport</keyword>
<proteinExistence type="inferred from homology"/>
<evidence type="ECO:0000256" key="13">
    <source>
        <dbReference type="SAM" id="SignalP"/>
    </source>
</evidence>
<gene>
    <name evidence="16" type="ORF">NMP03_10060</name>
</gene>
<evidence type="ECO:0000256" key="1">
    <source>
        <dbReference type="ARBA" id="ARBA00004571"/>
    </source>
</evidence>
<dbReference type="InterPro" id="IPR010917">
    <property type="entry name" value="TonB_rcpt_CS"/>
</dbReference>
<dbReference type="Gene3D" id="2.170.130.10">
    <property type="entry name" value="TonB-dependent receptor, plug domain"/>
    <property type="match status" value="1"/>
</dbReference>
<organism evidence="16 17">
    <name type="scientific">Sphingomonas qomolangmaensis</name>
    <dbReference type="NCBI Taxonomy" id="2918765"/>
    <lineage>
        <taxon>Bacteria</taxon>
        <taxon>Pseudomonadati</taxon>
        <taxon>Pseudomonadota</taxon>
        <taxon>Alphaproteobacteria</taxon>
        <taxon>Sphingomonadales</taxon>
        <taxon>Sphingomonadaceae</taxon>
        <taxon>Sphingomonas</taxon>
    </lineage>
</organism>
<keyword evidence="3 9" id="KW-1134">Transmembrane beta strand</keyword>
<evidence type="ECO:0000256" key="5">
    <source>
        <dbReference type="ARBA" id="ARBA00022729"/>
    </source>
</evidence>
<feature type="chain" id="PRO_5046289148" evidence="13">
    <location>
        <begin position="28"/>
        <end position="1039"/>
    </location>
</feature>
<keyword evidence="16" id="KW-0675">Receptor</keyword>
<dbReference type="Pfam" id="PF00593">
    <property type="entry name" value="TonB_dep_Rec_b-barrel"/>
    <property type="match status" value="1"/>
</dbReference>
<keyword evidence="5 13" id="KW-0732">Signal</keyword>
<feature type="region of interest" description="Disordered" evidence="12">
    <location>
        <begin position="32"/>
        <end position="51"/>
    </location>
</feature>
<name>A0ABY5L437_9SPHN</name>
<evidence type="ECO:0000256" key="3">
    <source>
        <dbReference type="ARBA" id="ARBA00022452"/>
    </source>
</evidence>
<dbReference type="PROSITE" id="PS01156">
    <property type="entry name" value="TONB_DEPENDENT_REC_2"/>
    <property type="match status" value="1"/>
</dbReference>
<keyword evidence="17" id="KW-1185">Reference proteome</keyword>
<dbReference type="PANTHER" id="PTHR47234:SF2">
    <property type="entry name" value="TONB-DEPENDENT RECEPTOR"/>
    <property type="match status" value="1"/>
</dbReference>
<dbReference type="PANTHER" id="PTHR47234">
    <property type="match status" value="1"/>
</dbReference>
<evidence type="ECO:0000256" key="10">
    <source>
        <dbReference type="PROSITE-ProRule" id="PRU10144"/>
    </source>
</evidence>
<dbReference type="InterPro" id="IPR000531">
    <property type="entry name" value="Beta-barrel_TonB"/>
</dbReference>
<evidence type="ECO:0000256" key="8">
    <source>
        <dbReference type="ARBA" id="ARBA00023237"/>
    </source>
</evidence>
<evidence type="ECO:0000256" key="2">
    <source>
        <dbReference type="ARBA" id="ARBA00022448"/>
    </source>
</evidence>
<dbReference type="PROSITE" id="PS52016">
    <property type="entry name" value="TONB_DEPENDENT_REC_3"/>
    <property type="match status" value="1"/>
</dbReference>
<dbReference type="Pfam" id="PF07715">
    <property type="entry name" value="Plug"/>
    <property type="match status" value="1"/>
</dbReference>
<feature type="short sequence motif" description="TonB C-terminal box" evidence="10">
    <location>
        <begin position="1022"/>
        <end position="1039"/>
    </location>
</feature>
<keyword evidence="8 9" id="KW-0998">Cell outer membrane</keyword>
<keyword evidence="4 9" id="KW-0812">Transmembrane</keyword>
<evidence type="ECO:0000259" key="15">
    <source>
        <dbReference type="Pfam" id="PF07715"/>
    </source>
</evidence>
<dbReference type="InterPro" id="IPR012910">
    <property type="entry name" value="Plug_dom"/>
</dbReference>
<keyword evidence="6 11" id="KW-0798">TonB box</keyword>
<feature type="compositionally biased region" description="Polar residues" evidence="12">
    <location>
        <begin position="33"/>
        <end position="49"/>
    </location>
</feature>
<evidence type="ECO:0000256" key="12">
    <source>
        <dbReference type="SAM" id="MobiDB-lite"/>
    </source>
</evidence>
<protein>
    <submittedName>
        <fullName evidence="16">TonB-dependent receptor</fullName>
    </submittedName>
</protein>
<feature type="domain" description="TonB-dependent receptor-like beta-barrel" evidence="14">
    <location>
        <begin position="462"/>
        <end position="996"/>
    </location>
</feature>
<evidence type="ECO:0000256" key="9">
    <source>
        <dbReference type="PROSITE-ProRule" id="PRU01360"/>
    </source>
</evidence>